<evidence type="ECO:0000259" key="23">
    <source>
        <dbReference type="Pfam" id="PF16916"/>
    </source>
</evidence>
<dbReference type="GO" id="GO:0031902">
    <property type="term" value="C:late endosome membrane"/>
    <property type="evidence" value="ECO:0007669"/>
    <property type="project" value="UniProtKB-SubCell"/>
</dbReference>
<dbReference type="GO" id="GO:0005765">
    <property type="term" value="C:lysosomal membrane"/>
    <property type="evidence" value="ECO:0007669"/>
    <property type="project" value="UniProtKB-SubCell"/>
</dbReference>
<evidence type="ECO:0000256" key="12">
    <source>
        <dbReference type="ARBA" id="ARBA00023065"/>
    </source>
</evidence>
<feature type="transmembrane region" description="Helical" evidence="21">
    <location>
        <begin position="313"/>
        <end position="338"/>
    </location>
</feature>
<dbReference type="Proteomes" id="UP000586671">
    <property type="component" value="Unassembled WGS sequence"/>
</dbReference>
<feature type="non-terminal residue" evidence="24">
    <location>
        <position position="1"/>
    </location>
</feature>
<feature type="transmembrane region" description="Helical" evidence="21">
    <location>
        <begin position="216"/>
        <end position="235"/>
    </location>
</feature>
<dbReference type="InterPro" id="IPR027469">
    <property type="entry name" value="Cation_efflux_TMD_sf"/>
</dbReference>
<dbReference type="GO" id="GO:0015297">
    <property type="term" value="F:antiporter activity"/>
    <property type="evidence" value="ECO:0007669"/>
    <property type="project" value="UniProtKB-KW"/>
</dbReference>
<dbReference type="InterPro" id="IPR058533">
    <property type="entry name" value="Cation_efflux_TM"/>
</dbReference>
<evidence type="ECO:0000259" key="22">
    <source>
        <dbReference type="Pfam" id="PF01545"/>
    </source>
</evidence>
<keyword evidence="14" id="KW-0458">Lysosome</keyword>
<dbReference type="InterPro" id="IPR027470">
    <property type="entry name" value="Cation_efflux_CTD"/>
</dbReference>
<feature type="domain" description="Cation efflux protein transmembrane" evidence="22">
    <location>
        <begin position="113"/>
        <end position="335"/>
    </location>
</feature>
<keyword evidence="12" id="KW-0406">Ion transport</keyword>
<evidence type="ECO:0000256" key="16">
    <source>
        <dbReference type="ARBA" id="ARBA00059459"/>
    </source>
</evidence>
<evidence type="ECO:0000256" key="9">
    <source>
        <dbReference type="ARBA" id="ARBA00022833"/>
    </source>
</evidence>
<dbReference type="Gene3D" id="1.20.1510.10">
    <property type="entry name" value="Cation efflux protein transmembrane domain"/>
    <property type="match status" value="1"/>
</dbReference>
<dbReference type="PANTHER" id="PTHR11562:SF27">
    <property type="entry name" value="PROTON-COUPLED ZINC ANTIPORTER SLC30A4-RELATED"/>
    <property type="match status" value="1"/>
</dbReference>
<dbReference type="Pfam" id="PF16916">
    <property type="entry name" value="ZT_dimer"/>
    <property type="match status" value="1"/>
</dbReference>
<feature type="region of interest" description="Disordered" evidence="20">
    <location>
        <begin position="51"/>
        <end position="97"/>
    </location>
</feature>
<feature type="transmembrane region" description="Helical" evidence="21">
    <location>
        <begin position="113"/>
        <end position="134"/>
    </location>
</feature>
<evidence type="ECO:0000256" key="17">
    <source>
        <dbReference type="ARBA" id="ARBA00070016"/>
    </source>
</evidence>
<sequence length="432" mass="47629">MAGHGLWTSIKSLLRRSEDPLFLNDSSAFDFSDEAGDEDYPRFNKLRVVVSEDASEAAPERPVNGAPPGLPSDDESLLERDAAPRGGRARADPCSGCSRRRERCKQRRVKKRLTLAALLYLLFMTGELIGGYVANSLAIMTDALHMLTDLSGIILTLLALWLSAKSPTKRFTFGFHRLEVLSAIISVLLVYILMAFLLYEAVQRTIHMDYEINGDIMLITAAVGVAVNLIMGFLLNQSGHLHSHSHSHPHSHVPQSNSPNTAHSSSHGHSSLAVRAAFVHALGDLVQSIGVLVAAYIIRFKPEYKIADPICTYVFSILVVLTTVRILCDTGVIILEGVPRHLNVDRIKEDLMKIEDVYSIEDLNVWSLTAGKTTAIVHLQLVPGSSSKWEEVQSKARQLLLNTFGMYKCSVQLQSYRQEMSKTCASCQSSSA</sequence>
<gene>
    <name evidence="24" type="primary">Slc30a4</name>
    <name evidence="24" type="ORF">DROARD_R09898</name>
</gene>
<evidence type="ECO:0000256" key="14">
    <source>
        <dbReference type="ARBA" id="ARBA00023228"/>
    </source>
</evidence>
<accession>A0A7K5XEU2</accession>
<feature type="compositionally biased region" description="Low complexity" evidence="20">
    <location>
        <begin position="252"/>
        <end position="267"/>
    </location>
</feature>
<name>A0A7K5XEU2_9CHAR</name>
<keyword evidence="25" id="KW-1185">Reference proteome</keyword>
<keyword evidence="10" id="KW-0864">Zinc transport</keyword>
<evidence type="ECO:0000256" key="4">
    <source>
        <dbReference type="ARBA" id="ARBA00022448"/>
    </source>
</evidence>
<keyword evidence="6 21" id="KW-0812">Transmembrane</keyword>
<organism evidence="24 25">
    <name type="scientific">Dromas ardeola</name>
    <dbReference type="NCBI Taxonomy" id="458190"/>
    <lineage>
        <taxon>Eukaryota</taxon>
        <taxon>Metazoa</taxon>
        <taxon>Chordata</taxon>
        <taxon>Craniata</taxon>
        <taxon>Vertebrata</taxon>
        <taxon>Euteleostomi</taxon>
        <taxon>Archelosauria</taxon>
        <taxon>Archosauria</taxon>
        <taxon>Dinosauria</taxon>
        <taxon>Saurischia</taxon>
        <taxon>Theropoda</taxon>
        <taxon>Coelurosauria</taxon>
        <taxon>Aves</taxon>
        <taxon>Neognathae</taxon>
        <taxon>Neoaves</taxon>
        <taxon>Charadriiformes</taxon>
        <taxon>Dromadidae</taxon>
        <taxon>Dromas</taxon>
    </lineage>
</organism>
<feature type="non-terminal residue" evidence="24">
    <location>
        <position position="432"/>
    </location>
</feature>
<comment type="function">
    <text evidence="16">Probable proton-coupled zinc ion antiporter mediating zinc import from cytoplasm potentially into the endocytic compartment. Controls zinc deposition in milk.</text>
</comment>
<keyword evidence="4" id="KW-0813">Transport</keyword>
<evidence type="ECO:0000256" key="6">
    <source>
        <dbReference type="ARBA" id="ARBA00022692"/>
    </source>
</evidence>
<evidence type="ECO:0000256" key="8">
    <source>
        <dbReference type="ARBA" id="ARBA00022753"/>
    </source>
</evidence>
<comment type="similarity">
    <text evidence="3">Belongs to the cation diffusion facilitator (CDF) transporter (TC 2.A.4) family. SLC30A subfamily.</text>
</comment>
<evidence type="ECO:0000256" key="5">
    <source>
        <dbReference type="ARBA" id="ARBA00022449"/>
    </source>
</evidence>
<feature type="transmembrane region" description="Helical" evidence="21">
    <location>
        <begin position="272"/>
        <end position="298"/>
    </location>
</feature>
<dbReference type="Pfam" id="PF01545">
    <property type="entry name" value="Cation_efflux"/>
    <property type="match status" value="1"/>
</dbReference>
<evidence type="ECO:0000256" key="3">
    <source>
        <dbReference type="ARBA" id="ARBA00008873"/>
    </source>
</evidence>
<evidence type="ECO:0000256" key="10">
    <source>
        <dbReference type="ARBA" id="ARBA00022906"/>
    </source>
</evidence>
<evidence type="ECO:0000256" key="18">
    <source>
        <dbReference type="ARBA" id="ARBA00076849"/>
    </source>
</evidence>
<evidence type="ECO:0000256" key="1">
    <source>
        <dbReference type="ARBA" id="ARBA00004107"/>
    </source>
</evidence>
<dbReference type="GO" id="GO:0005385">
    <property type="term" value="F:zinc ion transmembrane transporter activity"/>
    <property type="evidence" value="ECO:0007669"/>
    <property type="project" value="TreeGrafter"/>
</dbReference>
<protein>
    <recommendedName>
        <fullName evidence="17">Probable proton-coupled zinc antiporter SLC30A4</fullName>
    </recommendedName>
    <alternativeName>
        <fullName evidence="19">Solute carrier family 30 member 4</fullName>
    </alternativeName>
    <alternativeName>
        <fullName evidence="18">Zinc transporter 4</fullName>
    </alternativeName>
</protein>
<dbReference type="FunFam" id="1.20.1510.10:FF:000017">
    <property type="entry name" value="zinc transporter 4 isoform X1"/>
    <property type="match status" value="1"/>
</dbReference>
<dbReference type="GO" id="GO:0046872">
    <property type="term" value="F:metal ion binding"/>
    <property type="evidence" value="ECO:0007669"/>
    <property type="project" value="UniProtKB-KW"/>
</dbReference>
<evidence type="ECO:0000256" key="2">
    <source>
        <dbReference type="ARBA" id="ARBA00004155"/>
    </source>
</evidence>
<keyword evidence="9" id="KW-0862">Zinc</keyword>
<feature type="domain" description="Cation efflux protein cytoplasmic" evidence="23">
    <location>
        <begin position="339"/>
        <end position="414"/>
    </location>
</feature>
<evidence type="ECO:0000256" key="11">
    <source>
        <dbReference type="ARBA" id="ARBA00022989"/>
    </source>
</evidence>
<evidence type="ECO:0000256" key="15">
    <source>
        <dbReference type="ARBA" id="ARBA00048349"/>
    </source>
</evidence>
<keyword evidence="13 21" id="KW-0472">Membrane</keyword>
<dbReference type="InterPro" id="IPR002524">
    <property type="entry name" value="Cation_efflux"/>
</dbReference>
<dbReference type="NCBIfam" id="TIGR01297">
    <property type="entry name" value="CDF"/>
    <property type="match status" value="1"/>
</dbReference>
<dbReference type="GO" id="GO:0005886">
    <property type="term" value="C:plasma membrane"/>
    <property type="evidence" value="ECO:0007669"/>
    <property type="project" value="TreeGrafter"/>
</dbReference>
<keyword evidence="11 21" id="KW-1133">Transmembrane helix</keyword>
<evidence type="ECO:0000313" key="24">
    <source>
        <dbReference type="EMBL" id="NWU51485.1"/>
    </source>
</evidence>
<dbReference type="InterPro" id="IPR050681">
    <property type="entry name" value="CDF/SLC30A"/>
</dbReference>
<evidence type="ECO:0000256" key="21">
    <source>
        <dbReference type="SAM" id="Phobius"/>
    </source>
</evidence>
<keyword evidence="7" id="KW-0479">Metal-binding</keyword>
<evidence type="ECO:0000256" key="20">
    <source>
        <dbReference type="SAM" id="MobiDB-lite"/>
    </source>
</evidence>
<comment type="caution">
    <text evidence="24">The sequence shown here is derived from an EMBL/GenBank/DDBJ whole genome shotgun (WGS) entry which is preliminary data.</text>
</comment>
<dbReference type="GO" id="GO:0010043">
    <property type="term" value="P:response to zinc ion"/>
    <property type="evidence" value="ECO:0007669"/>
    <property type="project" value="TreeGrafter"/>
</dbReference>
<keyword evidence="5" id="KW-0050">Antiport</keyword>
<evidence type="ECO:0000256" key="19">
    <source>
        <dbReference type="ARBA" id="ARBA00077288"/>
    </source>
</evidence>
<feature type="region of interest" description="Disordered" evidence="20">
    <location>
        <begin position="242"/>
        <end position="267"/>
    </location>
</feature>
<dbReference type="EMBL" id="VYZM01009596">
    <property type="protein sequence ID" value="NWU51485.1"/>
    <property type="molecule type" value="Genomic_DNA"/>
</dbReference>
<dbReference type="AlphaFoldDB" id="A0A7K5XEU2"/>
<reference evidence="24 25" key="1">
    <citation type="submission" date="2019-09" db="EMBL/GenBank/DDBJ databases">
        <title>Bird 10,000 Genomes (B10K) Project - Family phase.</title>
        <authorList>
            <person name="Zhang G."/>
        </authorList>
    </citation>
    <scope>NUCLEOTIDE SEQUENCE [LARGE SCALE GENOMIC DNA]</scope>
    <source>
        <strain evidence="24">B10K-DU-012-55</strain>
        <tissue evidence="24">Muscle</tissue>
    </source>
</reference>
<evidence type="ECO:0000256" key="13">
    <source>
        <dbReference type="ARBA" id="ARBA00023136"/>
    </source>
</evidence>
<comment type="subcellular location">
    <subcellularLocation>
        <location evidence="1">Late endosome membrane</location>
        <topology evidence="1">Multi-pass membrane protein</topology>
    </subcellularLocation>
    <subcellularLocation>
        <location evidence="2">Lysosome membrane</location>
        <topology evidence="2">Multi-pass membrane protein</topology>
    </subcellularLocation>
</comment>
<proteinExistence type="inferred from homology"/>
<dbReference type="PANTHER" id="PTHR11562">
    <property type="entry name" value="CATION EFFLUX PROTEIN/ ZINC TRANSPORTER"/>
    <property type="match status" value="1"/>
</dbReference>
<feature type="compositionally biased region" description="Basic residues" evidence="20">
    <location>
        <begin position="242"/>
        <end position="251"/>
    </location>
</feature>
<dbReference type="SUPFAM" id="SSF161111">
    <property type="entry name" value="Cation efflux protein transmembrane domain-like"/>
    <property type="match status" value="1"/>
</dbReference>
<comment type="catalytic activity">
    <reaction evidence="15">
        <text>Zn(2+)(in) + 2 H(+)(out) = Zn(2+)(out) + 2 H(+)(in)</text>
        <dbReference type="Rhea" id="RHEA:72627"/>
        <dbReference type="ChEBI" id="CHEBI:15378"/>
        <dbReference type="ChEBI" id="CHEBI:29105"/>
    </reaction>
</comment>
<feature type="transmembrane region" description="Helical" evidence="21">
    <location>
        <begin position="146"/>
        <end position="164"/>
    </location>
</feature>
<feature type="transmembrane region" description="Helical" evidence="21">
    <location>
        <begin position="176"/>
        <end position="196"/>
    </location>
</feature>
<evidence type="ECO:0000256" key="7">
    <source>
        <dbReference type="ARBA" id="ARBA00022723"/>
    </source>
</evidence>
<evidence type="ECO:0000313" key="25">
    <source>
        <dbReference type="Proteomes" id="UP000586671"/>
    </source>
</evidence>
<keyword evidence="8" id="KW-0967">Endosome</keyword>